<feature type="region of interest" description="Disordered" evidence="1">
    <location>
        <begin position="1"/>
        <end position="26"/>
    </location>
</feature>
<feature type="transmembrane region" description="Helical" evidence="2">
    <location>
        <begin position="87"/>
        <end position="108"/>
    </location>
</feature>
<name>A0A0G1GB03_9BACT</name>
<dbReference type="STRING" id="1618443.UV73_C0012G0136"/>
<evidence type="ECO:0000256" key="1">
    <source>
        <dbReference type="SAM" id="MobiDB-lite"/>
    </source>
</evidence>
<keyword evidence="2" id="KW-0812">Transmembrane</keyword>
<reference evidence="3 4" key="1">
    <citation type="journal article" date="2015" name="Nature">
        <title>rRNA introns, odd ribosomes, and small enigmatic genomes across a large radiation of phyla.</title>
        <authorList>
            <person name="Brown C.T."/>
            <person name="Hug L.A."/>
            <person name="Thomas B.C."/>
            <person name="Sharon I."/>
            <person name="Castelle C.J."/>
            <person name="Singh A."/>
            <person name="Wilkins M.J."/>
            <person name="Williams K.H."/>
            <person name="Banfield J.F."/>
        </authorList>
    </citation>
    <scope>NUCLEOTIDE SEQUENCE [LARGE SCALE GENOMIC DNA]</scope>
</reference>
<accession>A0A0G1GB03</accession>
<dbReference type="Proteomes" id="UP000034894">
    <property type="component" value="Unassembled WGS sequence"/>
</dbReference>
<gene>
    <name evidence="3" type="ORF">UV73_C0012G0136</name>
</gene>
<comment type="caution">
    <text evidence="3">The sequence shown here is derived from an EMBL/GenBank/DDBJ whole genome shotgun (WGS) entry which is preliminary data.</text>
</comment>
<organism evidence="3 4">
    <name type="scientific">Candidatus Gottesmanbacteria bacterium GW2011_GWA2_43_14</name>
    <dbReference type="NCBI Taxonomy" id="1618443"/>
    <lineage>
        <taxon>Bacteria</taxon>
        <taxon>Candidatus Gottesmaniibacteriota</taxon>
    </lineage>
</organism>
<keyword evidence="2" id="KW-1133">Transmembrane helix</keyword>
<protein>
    <submittedName>
        <fullName evidence="3">Uncharacterized protein</fullName>
    </submittedName>
</protein>
<keyword evidence="2" id="KW-0472">Membrane</keyword>
<dbReference type="EMBL" id="LCFP01000012">
    <property type="protein sequence ID" value="KKS96108.1"/>
    <property type="molecule type" value="Genomic_DNA"/>
</dbReference>
<dbReference type="AlphaFoldDB" id="A0A0G1GB03"/>
<sequence length="110" mass="12173">MLRSKPKQNPADTSMPKKTKKQKLRAEKLRQTQFQISMAGPVKPQVGEAIPSPEISLPVKAELKEKTVGTAQTINTGSADSHVKKDLLKISLFTVFALVIQVVLYYLLRG</sequence>
<evidence type="ECO:0000256" key="2">
    <source>
        <dbReference type="SAM" id="Phobius"/>
    </source>
</evidence>
<evidence type="ECO:0000313" key="3">
    <source>
        <dbReference type="EMBL" id="KKS96108.1"/>
    </source>
</evidence>
<proteinExistence type="predicted"/>
<evidence type="ECO:0000313" key="4">
    <source>
        <dbReference type="Proteomes" id="UP000034894"/>
    </source>
</evidence>